<evidence type="ECO:0000313" key="2">
    <source>
        <dbReference type="Proteomes" id="UP000681720"/>
    </source>
</evidence>
<accession>A0A8S3K0N5</accession>
<comment type="caution">
    <text evidence="1">The sequence shown here is derived from an EMBL/GenBank/DDBJ whole genome shotgun (WGS) entry which is preliminary data.</text>
</comment>
<dbReference type="EMBL" id="CAJOBJ010368987">
    <property type="protein sequence ID" value="CAF5222503.1"/>
    <property type="molecule type" value="Genomic_DNA"/>
</dbReference>
<protein>
    <submittedName>
        <fullName evidence="1">Uncharacterized protein</fullName>
    </submittedName>
</protein>
<evidence type="ECO:0000313" key="1">
    <source>
        <dbReference type="EMBL" id="CAF5222503.1"/>
    </source>
</evidence>
<dbReference type="AlphaFoldDB" id="A0A8S3K0N5"/>
<name>A0A8S3K0N5_9BILA</name>
<gene>
    <name evidence="1" type="ORF">GIL414_LOCUS85104</name>
</gene>
<reference evidence="1" key="1">
    <citation type="submission" date="2021-02" db="EMBL/GenBank/DDBJ databases">
        <authorList>
            <person name="Nowell W R."/>
        </authorList>
    </citation>
    <scope>NUCLEOTIDE SEQUENCE</scope>
</reference>
<sequence>MNIVKKIEELSDWDIDEMKRHDNANELCSSDAELR</sequence>
<proteinExistence type="predicted"/>
<organism evidence="1 2">
    <name type="scientific">Rotaria magnacalcarata</name>
    <dbReference type="NCBI Taxonomy" id="392030"/>
    <lineage>
        <taxon>Eukaryota</taxon>
        <taxon>Metazoa</taxon>
        <taxon>Spiralia</taxon>
        <taxon>Gnathifera</taxon>
        <taxon>Rotifera</taxon>
        <taxon>Eurotatoria</taxon>
        <taxon>Bdelloidea</taxon>
        <taxon>Philodinida</taxon>
        <taxon>Philodinidae</taxon>
        <taxon>Rotaria</taxon>
    </lineage>
</organism>
<feature type="non-terminal residue" evidence="1">
    <location>
        <position position="1"/>
    </location>
</feature>
<dbReference type="Proteomes" id="UP000681720">
    <property type="component" value="Unassembled WGS sequence"/>
</dbReference>